<dbReference type="RefSeq" id="WP_000588632.1">
    <property type="nucleotide sequence ID" value="NZ_CP040880.1"/>
</dbReference>
<dbReference type="Proteomes" id="UP000194422">
    <property type="component" value="Unassembled WGS sequence"/>
</dbReference>
<evidence type="ECO:0000313" key="2">
    <source>
        <dbReference type="EMBL" id="MDG0942925.1"/>
    </source>
</evidence>
<gene>
    <name evidence="3" type="ORF">BACERE00174_05759</name>
    <name evidence="1" type="ORF">FYW06_19010</name>
    <name evidence="2" type="ORF">P6U22_17170</name>
</gene>
<evidence type="ECO:0000313" key="5">
    <source>
        <dbReference type="Proteomes" id="UP000325411"/>
    </source>
</evidence>
<dbReference type="Proteomes" id="UP001221338">
    <property type="component" value="Unassembled WGS sequence"/>
</dbReference>
<dbReference type="GeneID" id="75083651"/>
<sequence>MIKDSALIKETKEWLNTAAFQMENTENSDLITFVFQDDMYAELNLKLSKFIYHCPDLGGKVNYGIHPNFKRVANYTDQINIYTFSKTEWESGEFFLENRAVENVLFSNFEIEITIPSKVTIEEKYFIYNQYRGFLHRLPFCFASEMYDQEFRGILNSFELTNADISVLDRYENIFLNADKDFDIVFKNNSHYKKVDWV</sequence>
<reference evidence="2 6" key="3">
    <citation type="submission" date="2023-03" db="EMBL/GenBank/DDBJ databases">
        <title>Genetic diversity of Bacillus cereus sensu lato isolates from Slovenia.</title>
        <authorList>
            <person name="Abdelli M."/>
        </authorList>
    </citation>
    <scope>NUCLEOTIDE SEQUENCE [LARGE SCALE GENOMIC DNA]</scope>
    <source>
        <strain evidence="2 6">SIBC61B</strain>
    </source>
</reference>
<organism evidence="1 5">
    <name type="scientific">Bacillus paranthracis</name>
    <dbReference type="NCBI Taxonomy" id="2026186"/>
    <lineage>
        <taxon>Bacteria</taxon>
        <taxon>Bacillati</taxon>
        <taxon>Bacillota</taxon>
        <taxon>Bacilli</taxon>
        <taxon>Bacillales</taxon>
        <taxon>Bacillaceae</taxon>
        <taxon>Bacillus</taxon>
        <taxon>Bacillus cereus group</taxon>
    </lineage>
</organism>
<reference evidence="3 4" key="1">
    <citation type="submission" date="2017-04" db="EMBL/GenBank/DDBJ databases">
        <authorList>
            <person name="Criscuolo A."/>
        </authorList>
    </citation>
    <scope>NUCLEOTIDE SEQUENCE [LARGE SCALE GENOMIC DNA]</scope>
    <source>
        <strain evidence="3">16-00174</strain>
    </source>
</reference>
<protein>
    <recommendedName>
        <fullName evidence="7">DUF2290 domain-containing protein</fullName>
    </recommendedName>
</protein>
<evidence type="ECO:0000313" key="1">
    <source>
        <dbReference type="EMBL" id="KAA8476335.1"/>
    </source>
</evidence>
<name>A0A5M9GRE7_9BACI</name>
<accession>A0A5M9GRE7</accession>
<dbReference type="EMBL" id="VXCE01000013">
    <property type="protein sequence ID" value="KAA8476335.1"/>
    <property type="molecule type" value="Genomic_DNA"/>
</dbReference>
<evidence type="ECO:0000313" key="4">
    <source>
        <dbReference type="Proteomes" id="UP000194422"/>
    </source>
</evidence>
<keyword evidence="6" id="KW-1185">Reference proteome</keyword>
<comment type="caution">
    <text evidence="1">The sequence shown here is derived from an EMBL/GenBank/DDBJ whole genome shotgun (WGS) entry which is preliminary data.</text>
</comment>
<reference evidence="1 5" key="2">
    <citation type="submission" date="2019-09" db="EMBL/GenBank/DDBJ databases">
        <authorList>
            <person name="Geng P."/>
            <person name="Wan X."/>
            <person name="Zhou G."/>
            <person name="Yuan Z."/>
            <person name="Hu X."/>
        </authorList>
    </citation>
    <scope>NUCLEOTIDE SEQUENCE [LARGE SCALE GENOMIC DNA]</scope>
    <source>
        <strain evidence="1 5">EFR-4</strain>
    </source>
</reference>
<evidence type="ECO:0008006" key="7">
    <source>
        <dbReference type="Google" id="ProtNLM"/>
    </source>
</evidence>
<dbReference type="AlphaFoldDB" id="A0A5M9GRE7"/>
<dbReference type="EMBL" id="JARPRV010000009">
    <property type="protein sequence ID" value="MDG0942925.1"/>
    <property type="molecule type" value="Genomic_DNA"/>
</dbReference>
<evidence type="ECO:0000313" key="6">
    <source>
        <dbReference type="Proteomes" id="UP001221338"/>
    </source>
</evidence>
<proteinExistence type="predicted"/>
<dbReference type="EMBL" id="FWYW01000106">
    <property type="protein sequence ID" value="SME47824.1"/>
    <property type="molecule type" value="Genomic_DNA"/>
</dbReference>
<dbReference type="Proteomes" id="UP000325411">
    <property type="component" value="Unassembled WGS sequence"/>
</dbReference>
<evidence type="ECO:0000313" key="3">
    <source>
        <dbReference type="EMBL" id="SME47824.1"/>
    </source>
</evidence>